<protein>
    <submittedName>
        <fullName evidence="1">Uncharacterized protein</fullName>
    </submittedName>
</protein>
<reference evidence="2" key="1">
    <citation type="submission" date="2016-10" db="EMBL/GenBank/DDBJ databases">
        <authorList>
            <person name="Varghese N."/>
            <person name="Submissions S."/>
        </authorList>
    </citation>
    <scope>NUCLEOTIDE SEQUENCE [LARGE SCALE GENOMIC DNA]</scope>
    <source>
        <strain evidence="2">LMG 26383,CCUG 61248,R- 45681</strain>
    </source>
</reference>
<gene>
    <name evidence="1" type="ORF">SAMN04515666_10847</name>
</gene>
<dbReference type="AlphaFoldDB" id="A0A1H7W7G0"/>
<evidence type="ECO:0000313" key="2">
    <source>
        <dbReference type="Proteomes" id="UP000199664"/>
    </source>
</evidence>
<name>A0A1H7W7G0_9HYPH</name>
<evidence type="ECO:0000313" key="1">
    <source>
        <dbReference type="EMBL" id="SEM17430.1"/>
    </source>
</evidence>
<dbReference type="EMBL" id="FOAN01000008">
    <property type="protein sequence ID" value="SEM17430.1"/>
    <property type="molecule type" value="Genomic_DNA"/>
</dbReference>
<dbReference type="Proteomes" id="UP000199664">
    <property type="component" value="Unassembled WGS sequence"/>
</dbReference>
<dbReference type="STRING" id="1036779.SAMN04515666_10847"/>
<proteinExistence type="predicted"/>
<keyword evidence="2" id="KW-1185">Reference proteome</keyword>
<organism evidence="1 2">
    <name type="scientific">Bosea lupini</name>
    <dbReference type="NCBI Taxonomy" id="1036779"/>
    <lineage>
        <taxon>Bacteria</taxon>
        <taxon>Pseudomonadati</taxon>
        <taxon>Pseudomonadota</taxon>
        <taxon>Alphaproteobacteria</taxon>
        <taxon>Hyphomicrobiales</taxon>
        <taxon>Boseaceae</taxon>
        <taxon>Bosea</taxon>
    </lineage>
</organism>
<sequence length="39" mass="4378">MGTVQSSGVGTMRVWRPKTDGVRLAKRLWRVPPSIKIGR</sequence>
<accession>A0A1H7W7G0</accession>